<dbReference type="InterPro" id="IPR056520">
    <property type="entry name" value="ARM_KDM8_N"/>
</dbReference>
<evidence type="ECO:0000256" key="9">
    <source>
        <dbReference type="ARBA" id="ARBA00023108"/>
    </source>
</evidence>
<keyword evidence="6" id="KW-0560">Oxidoreductase</keyword>
<evidence type="ECO:0000313" key="16">
    <source>
        <dbReference type="Proteomes" id="UP000708208"/>
    </source>
</evidence>
<evidence type="ECO:0000259" key="14">
    <source>
        <dbReference type="PROSITE" id="PS51184"/>
    </source>
</evidence>
<accession>A0A8J2JN91</accession>
<keyword evidence="4" id="KW-0156">Chromatin regulator</keyword>
<dbReference type="SMART" id="SM00558">
    <property type="entry name" value="JmjC"/>
    <property type="match status" value="1"/>
</dbReference>
<name>A0A8J2JN91_9HEXA</name>
<dbReference type="PROSITE" id="PS51184">
    <property type="entry name" value="JMJC"/>
    <property type="match status" value="1"/>
</dbReference>
<dbReference type="Pfam" id="PF13621">
    <property type="entry name" value="Cupin_8"/>
    <property type="match status" value="1"/>
</dbReference>
<evidence type="ECO:0000256" key="3">
    <source>
        <dbReference type="ARBA" id="ARBA00022723"/>
    </source>
</evidence>
<evidence type="ECO:0000256" key="6">
    <source>
        <dbReference type="ARBA" id="ARBA00023002"/>
    </source>
</evidence>
<sequence length="482" mass="54897">MVYFQSQTFKASVVKLGGPMKLPRHSMKYGREDFNTKGTCEEGRMSCKEKVRIVQKLMPNFCKDVSEEIECARGKLAQMKDRSVGIIMKRALLDCGRVLSWGSNSEDDGMGDLGSGEVTTRVEELDVVIEFIWEQLNTGHWKQVPEVWRKLYAYATLFKVILLLAGDVPTSEVIKVCDLGLLLGAPILNNIMSKIAFRLHVSQNASLDLGAADARLVRERHLGESSFVEGKQRESVLRNQFPSRFQLGELLRPSIETFVQEYFLPQKPVLLRGVIEHWSAMQKWNVDYIKQRAGSRTVPIEIGSKYTSEEWTQKLVTMDDFIDNYVLASSVAERSKGYLAQHQLFLQIPELLQDLGIPEYCYVGNDEDIEINAWFGPAGTVSPTHYDPKHNLLTQIFGEKIIRLFPPSEWNKLYPHDSESMLFNTSQIDVEDPNFSTEFPNSARAKYADVVLEPGTVLYMPPKWAHFVKSLSPSFSVSFWFQ</sequence>
<dbReference type="Proteomes" id="UP000708208">
    <property type="component" value="Unassembled WGS sequence"/>
</dbReference>
<dbReference type="GO" id="GO:0005634">
    <property type="term" value="C:nucleus"/>
    <property type="evidence" value="ECO:0007669"/>
    <property type="project" value="UniProtKB-SubCell"/>
</dbReference>
<comment type="caution">
    <text evidence="15">The sequence shown here is derived from an EMBL/GenBank/DDBJ whole genome shotgun (WGS) entry which is preliminary data.</text>
</comment>
<keyword evidence="16" id="KW-1185">Reference proteome</keyword>
<evidence type="ECO:0000313" key="15">
    <source>
        <dbReference type="EMBL" id="CAG7723682.1"/>
    </source>
</evidence>
<protein>
    <recommendedName>
        <fullName evidence="13">JmjC domain-containing protein 5</fullName>
    </recommendedName>
</protein>
<organism evidence="15 16">
    <name type="scientific">Allacma fusca</name>
    <dbReference type="NCBI Taxonomy" id="39272"/>
    <lineage>
        <taxon>Eukaryota</taxon>
        <taxon>Metazoa</taxon>
        <taxon>Ecdysozoa</taxon>
        <taxon>Arthropoda</taxon>
        <taxon>Hexapoda</taxon>
        <taxon>Collembola</taxon>
        <taxon>Symphypleona</taxon>
        <taxon>Sminthuridae</taxon>
        <taxon>Allacma</taxon>
    </lineage>
</organism>
<reference evidence="15" key="1">
    <citation type="submission" date="2021-06" db="EMBL/GenBank/DDBJ databases">
        <authorList>
            <person name="Hodson N. C."/>
            <person name="Mongue J. A."/>
            <person name="Jaron S. K."/>
        </authorList>
    </citation>
    <scope>NUCLEOTIDE SEQUENCE</scope>
</reference>
<evidence type="ECO:0000256" key="1">
    <source>
        <dbReference type="ARBA" id="ARBA00001954"/>
    </source>
</evidence>
<evidence type="ECO:0000256" key="8">
    <source>
        <dbReference type="ARBA" id="ARBA00023015"/>
    </source>
</evidence>
<keyword evidence="3" id="KW-0479">Metal-binding</keyword>
<feature type="domain" description="JmjC" evidence="14">
    <location>
        <begin position="337"/>
        <end position="482"/>
    </location>
</feature>
<evidence type="ECO:0000256" key="12">
    <source>
        <dbReference type="ARBA" id="ARBA00023306"/>
    </source>
</evidence>
<dbReference type="OrthoDB" id="47172at2759"/>
<proteinExistence type="predicted"/>
<keyword evidence="7" id="KW-0408">Iron</keyword>
<keyword evidence="11" id="KW-0539">Nucleus</keyword>
<dbReference type="InterPro" id="IPR041667">
    <property type="entry name" value="Cupin_8"/>
</dbReference>
<dbReference type="GO" id="GO:0051864">
    <property type="term" value="F:histone H3K36 demethylase activity"/>
    <property type="evidence" value="ECO:0007669"/>
    <property type="project" value="TreeGrafter"/>
</dbReference>
<evidence type="ECO:0000256" key="11">
    <source>
        <dbReference type="ARBA" id="ARBA00023242"/>
    </source>
</evidence>
<comment type="subcellular location">
    <subcellularLocation>
        <location evidence="2">Nucleus</location>
    </subcellularLocation>
</comment>
<evidence type="ECO:0000256" key="7">
    <source>
        <dbReference type="ARBA" id="ARBA00023004"/>
    </source>
</evidence>
<dbReference type="InterPro" id="IPR003347">
    <property type="entry name" value="JmjC_dom"/>
</dbReference>
<dbReference type="AlphaFoldDB" id="A0A8J2JN91"/>
<dbReference type="GO" id="GO:0046872">
    <property type="term" value="F:metal ion binding"/>
    <property type="evidence" value="ECO:0007669"/>
    <property type="project" value="UniProtKB-KW"/>
</dbReference>
<dbReference type="PANTHER" id="PTHR12461:SF106">
    <property type="entry name" value="BIFUNCTIONAL PEPTIDASE AND ARGINYL-HYDROXYLASE JMJD5"/>
    <property type="match status" value="1"/>
</dbReference>
<gene>
    <name evidence="15" type="ORF">AFUS01_LOCUS12754</name>
</gene>
<keyword evidence="5" id="KW-0223">Dioxygenase</keyword>
<dbReference type="EMBL" id="CAJVCH010101630">
    <property type="protein sequence ID" value="CAG7723682.1"/>
    <property type="molecule type" value="Genomic_DNA"/>
</dbReference>
<evidence type="ECO:0000256" key="10">
    <source>
        <dbReference type="ARBA" id="ARBA00023163"/>
    </source>
</evidence>
<keyword evidence="12" id="KW-0131">Cell cycle</keyword>
<evidence type="ECO:0000256" key="13">
    <source>
        <dbReference type="ARBA" id="ARBA00049800"/>
    </source>
</evidence>
<dbReference type="PANTHER" id="PTHR12461">
    <property type="entry name" value="HYPOXIA-INDUCIBLE FACTOR 1 ALPHA INHIBITOR-RELATED"/>
    <property type="match status" value="1"/>
</dbReference>
<keyword evidence="10" id="KW-0804">Transcription</keyword>
<keyword evidence="8" id="KW-0805">Transcription regulation</keyword>
<evidence type="ECO:0000256" key="5">
    <source>
        <dbReference type="ARBA" id="ARBA00022964"/>
    </source>
</evidence>
<dbReference type="GO" id="GO:0048511">
    <property type="term" value="P:rhythmic process"/>
    <property type="evidence" value="ECO:0007669"/>
    <property type="project" value="UniProtKB-KW"/>
</dbReference>
<dbReference type="Pfam" id="PF24472">
    <property type="entry name" value="ARM_KDM8_N"/>
    <property type="match status" value="1"/>
</dbReference>
<evidence type="ECO:0000256" key="2">
    <source>
        <dbReference type="ARBA" id="ARBA00004123"/>
    </source>
</evidence>
<evidence type="ECO:0000256" key="4">
    <source>
        <dbReference type="ARBA" id="ARBA00022853"/>
    </source>
</evidence>
<comment type="cofactor">
    <cofactor evidence="1">
        <name>Fe(2+)</name>
        <dbReference type="ChEBI" id="CHEBI:29033"/>
    </cofactor>
</comment>
<keyword evidence="9" id="KW-0090">Biological rhythms</keyword>